<organism evidence="2 3">
    <name type="scientific">Anguilla anguilla</name>
    <name type="common">European freshwater eel</name>
    <name type="synonym">Muraena anguilla</name>
    <dbReference type="NCBI Taxonomy" id="7936"/>
    <lineage>
        <taxon>Eukaryota</taxon>
        <taxon>Metazoa</taxon>
        <taxon>Chordata</taxon>
        <taxon>Craniata</taxon>
        <taxon>Vertebrata</taxon>
        <taxon>Euteleostomi</taxon>
        <taxon>Actinopterygii</taxon>
        <taxon>Neopterygii</taxon>
        <taxon>Teleostei</taxon>
        <taxon>Anguilliformes</taxon>
        <taxon>Anguillidae</taxon>
        <taxon>Anguilla</taxon>
    </lineage>
</organism>
<feature type="compositionally biased region" description="Low complexity" evidence="1">
    <location>
        <begin position="86"/>
        <end position="111"/>
    </location>
</feature>
<proteinExistence type="predicted"/>
<reference evidence="2" key="1">
    <citation type="submission" date="2021-01" db="EMBL/GenBank/DDBJ databases">
        <title>A chromosome-scale assembly of European eel, Anguilla anguilla.</title>
        <authorList>
            <person name="Henkel C."/>
            <person name="Jong-Raadsen S.A."/>
            <person name="Dufour S."/>
            <person name="Weltzien F.-A."/>
            <person name="Palstra A.P."/>
            <person name="Pelster B."/>
            <person name="Spaink H.P."/>
            <person name="Van Den Thillart G.E."/>
            <person name="Jansen H."/>
            <person name="Zahm M."/>
            <person name="Klopp C."/>
            <person name="Cedric C."/>
            <person name="Louis A."/>
            <person name="Berthelot C."/>
            <person name="Parey E."/>
            <person name="Roest Crollius H."/>
            <person name="Montfort J."/>
            <person name="Robinson-Rechavi M."/>
            <person name="Bucao C."/>
            <person name="Bouchez O."/>
            <person name="Gislard M."/>
            <person name="Lluch J."/>
            <person name="Milhes M."/>
            <person name="Lampietro C."/>
            <person name="Lopez Roques C."/>
            <person name="Donnadieu C."/>
            <person name="Braasch I."/>
            <person name="Desvignes T."/>
            <person name="Postlethwait J."/>
            <person name="Bobe J."/>
            <person name="Guiguen Y."/>
            <person name="Dirks R."/>
        </authorList>
    </citation>
    <scope>NUCLEOTIDE SEQUENCE</scope>
    <source>
        <strain evidence="2">Tag_6206</strain>
        <tissue evidence="2">Liver</tissue>
    </source>
</reference>
<feature type="region of interest" description="Disordered" evidence="1">
    <location>
        <begin position="123"/>
        <end position="160"/>
    </location>
</feature>
<feature type="region of interest" description="Disordered" evidence="1">
    <location>
        <begin position="1"/>
        <end position="28"/>
    </location>
</feature>
<evidence type="ECO:0000313" key="2">
    <source>
        <dbReference type="EMBL" id="KAG5838806.1"/>
    </source>
</evidence>
<feature type="region of interest" description="Disordered" evidence="1">
    <location>
        <begin position="82"/>
        <end position="111"/>
    </location>
</feature>
<protein>
    <submittedName>
        <fullName evidence="2">Uncharacterized protein</fullName>
    </submittedName>
</protein>
<evidence type="ECO:0000256" key="1">
    <source>
        <dbReference type="SAM" id="MobiDB-lite"/>
    </source>
</evidence>
<feature type="compositionally biased region" description="Gly residues" evidence="1">
    <location>
        <begin position="148"/>
        <end position="158"/>
    </location>
</feature>
<feature type="compositionally biased region" description="Basic residues" evidence="1">
    <location>
        <begin position="132"/>
        <end position="146"/>
    </location>
</feature>
<dbReference type="AlphaFoldDB" id="A0A9D3LYQ2"/>
<evidence type="ECO:0000313" key="3">
    <source>
        <dbReference type="Proteomes" id="UP001044222"/>
    </source>
</evidence>
<gene>
    <name evidence="2" type="ORF">ANANG_G00227510</name>
</gene>
<sequence length="173" mass="17810">MAQTTEVWHTQAPPQEEEGGGAGEGPRPARVLHLLQHLRQRLQDAQAAGLHAHLLPGVPDAAHGHGGRGRDLLPLLPPAHRRAAERAAGAGHQPGGAVQAAHAPAAGGERVAGGRAAVLQAAAQPGEPGLLRLHRHRRRQAGRPRRAGGPGRAGGGARWPGCPTGSGWCSSWC</sequence>
<comment type="caution">
    <text evidence="2">The sequence shown here is derived from an EMBL/GenBank/DDBJ whole genome shotgun (WGS) entry which is preliminary data.</text>
</comment>
<keyword evidence="3" id="KW-1185">Reference proteome</keyword>
<dbReference type="Proteomes" id="UP001044222">
    <property type="component" value="Chromosome 12"/>
</dbReference>
<accession>A0A9D3LYQ2</accession>
<name>A0A9D3LYQ2_ANGAN</name>
<dbReference type="EMBL" id="JAFIRN010000012">
    <property type="protein sequence ID" value="KAG5838806.1"/>
    <property type="molecule type" value="Genomic_DNA"/>
</dbReference>